<dbReference type="InterPro" id="IPR059050">
    <property type="entry name" value="Rv3660c_N"/>
</dbReference>
<dbReference type="Pfam" id="PF26563">
    <property type="entry name" value="Rv3660c_N"/>
    <property type="match status" value="1"/>
</dbReference>
<dbReference type="RefSeq" id="WP_103463818.1">
    <property type="nucleotide sequence ID" value="NZ_PPXC01000001.1"/>
</dbReference>
<feature type="domain" description="Rv3660c-like CheY-like N-terminal" evidence="1">
    <location>
        <begin position="29"/>
        <end position="127"/>
    </location>
</feature>
<evidence type="ECO:0000313" key="3">
    <source>
        <dbReference type="Proteomes" id="UP000237061"/>
    </source>
</evidence>
<protein>
    <recommendedName>
        <fullName evidence="1">Rv3660c-like CheY-like N-terminal domain-containing protein</fullName>
    </recommendedName>
</protein>
<dbReference type="SUPFAM" id="SSF52540">
    <property type="entry name" value="P-loop containing nucleoside triphosphate hydrolases"/>
    <property type="match status" value="1"/>
</dbReference>
<dbReference type="GO" id="GO:0016887">
    <property type="term" value="F:ATP hydrolysis activity"/>
    <property type="evidence" value="ECO:0007669"/>
    <property type="project" value="TreeGrafter"/>
</dbReference>
<dbReference type="AlphaFoldDB" id="A0A2S4A1H4"/>
<dbReference type="Gene3D" id="3.40.50.300">
    <property type="entry name" value="P-loop containing nucleotide triphosphate hydrolases"/>
    <property type="match status" value="1"/>
</dbReference>
<dbReference type="Proteomes" id="UP000237061">
    <property type="component" value="Unassembled WGS sequence"/>
</dbReference>
<keyword evidence="3" id="KW-1185">Reference proteome</keyword>
<dbReference type="InterPro" id="IPR050625">
    <property type="entry name" value="ParA/MinD_ATPase"/>
</dbReference>
<dbReference type="NCBIfam" id="TIGR03815">
    <property type="entry name" value="CpaE_hom_Actino"/>
    <property type="match status" value="1"/>
</dbReference>
<proteinExistence type="predicted"/>
<name>A0A2S4A1H4_ARTGL</name>
<gene>
    <name evidence="2" type="ORF">CVS27_00675</name>
</gene>
<dbReference type="EMBL" id="PPXC01000001">
    <property type="protein sequence ID" value="POH75159.1"/>
    <property type="molecule type" value="Genomic_DNA"/>
</dbReference>
<dbReference type="InterPro" id="IPR027417">
    <property type="entry name" value="P-loop_NTPase"/>
</dbReference>
<organism evidence="2 3">
    <name type="scientific">Arthrobacter glacialis</name>
    <dbReference type="NCBI Taxonomy" id="1664"/>
    <lineage>
        <taxon>Bacteria</taxon>
        <taxon>Bacillati</taxon>
        <taxon>Actinomycetota</taxon>
        <taxon>Actinomycetes</taxon>
        <taxon>Micrococcales</taxon>
        <taxon>Micrococcaceae</taxon>
        <taxon>Arthrobacter</taxon>
    </lineage>
</organism>
<evidence type="ECO:0000313" key="2">
    <source>
        <dbReference type="EMBL" id="POH75159.1"/>
    </source>
</evidence>
<dbReference type="InterPro" id="IPR022521">
    <property type="entry name" value="Rv3660c"/>
</dbReference>
<dbReference type="GO" id="GO:0051782">
    <property type="term" value="P:negative regulation of cell division"/>
    <property type="evidence" value="ECO:0007669"/>
    <property type="project" value="TreeGrafter"/>
</dbReference>
<accession>A0A2S4A1H4</accession>
<dbReference type="GO" id="GO:0009898">
    <property type="term" value="C:cytoplasmic side of plasma membrane"/>
    <property type="evidence" value="ECO:0007669"/>
    <property type="project" value="TreeGrafter"/>
</dbReference>
<dbReference type="PANTHER" id="PTHR43384:SF11">
    <property type="entry name" value="SEPTUM SITE DETERMINING PROTEIN"/>
    <property type="match status" value="1"/>
</dbReference>
<sequence>MRSSKSLPRGKAGDPWLPRRDTTVLLLSATPELQGEVGRVSAAGAVELLIGQDLEQLPVQWDDVAAVLVDSVVEVGLAGWRGPTVVVGFAHDAGQMWRQAARLGADRVAILPDSAQWLADYLACLHSPSPGAGVVGIVGGCGGAGASTLAVLVAAEAAARGTRTLLIDGDRWGGDLSAAMSAQDIPGLRWPELLGVSGSINPEQLAAALPHVGPLTFISWDSTGRPDTEGTVAMRGPASAGSRPVAAHQSRLPLTAGPQAPPQAQSAVAEVMRAAQGAFGLVLVDVGRTPEAFRTFAVHCNGLLVVVPARTRAASAALAMMDSLPPMPVAVVVRGPVAEGLDAAMVADAMGLPLVGEFPRLRGVAAALDSQRLPELLRRRRVRMLVASALEWMAGDKSLARRSRGRSQS</sequence>
<comment type="caution">
    <text evidence="2">The sequence shown here is derived from an EMBL/GenBank/DDBJ whole genome shotgun (WGS) entry which is preliminary data.</text>
</comment>
<dbReference type="GO" id="GO:0005829">
    <property type="term" value="C:cytosol"/>
    <property type="evidence" value="ECO:0007669"/>
    <property type="project" value="TreeGrafter"/>
</dbReference>
<dbReference type="GO" id="GO:0005524">
    <property type="term" value="F:ATP binding"/>
    <property type="evidence" value="ECO:0007669"/>
    <property type="project" value="TreeGrafter"/>
</dbReference>
<reference evidence="2 3" key="1">
    <citation type="submission" date="2018-01" db="EMBL/GenBank/DDBJ databases">
        <title>Arthrobacter sp. nov., from glaciers in China.</title>
        <authorList>
            <person name="Liu Q."/>
            <person name="Xin Y.-H."/>
        </authorList>
    </citation>
    <scope>NUCLEOTIDE SEQUENCE [LARGE SCALE GENOMIC DNA]</scope>
    <source>
        <strain evidence="2 3">HLT2-12-2</strain>
    </source>
</reference>
<dbReference type="PANTHER" id="PTHR43384">
    <property type="entry name" value="SEPTUM SITE-DETERMINING PROTEIN MIND HOMOLOG, CHLOROPLASTIC-RELATED"/>
    <property type="match status" value="1"/>
</dbReference>
<evidence type="ECO:0000259" key="1">
    <source>
        <dbReference type="Pfam" id="PF26563"/>
    </source>
</evidence>